<sequence length="400" mass="43393">MRLSLPGTPHLTYCTNIHAGEAWEEIYAALRRNLPAVKQQVSPDAPMGVGLRLSAAAVDDLADPERVRELKAFLDAGGFYVFTVNAFPYGTFHATRVKEQVYEPDWRTQERLRFTDAAAYILSVLLPDGMAGSISTVPGGFKPAIATEPDIAAIVDNLIACAAQLYALSEASGKHISLALEPEPHCFLETTDEAIAFFNGRVFAPDAVKAFARGANIDDPAVAEQRLRQHLGVCFDVCHAAVEFEDPVASMARLSEAGIAVPKIQLSAALRVPAPDAEAARLLLAFDDGVYLHQTVAQRDGELTRYLDLPEAIAALDGGAQATEWRVHCHVPLFWQAPGVLQSTHAPLIDLLAACRQSALAPHLEVETYTWDVLPADLRASDISNDIARELQWVRSQLGA</sequence>
<keyword evidence="2" id="KW-1185">Reference proteome</keyword>
<dbReference type="SUPFAM" id="SSF51658">
    <property type="entry name" value="Xylose isomerase-like"/>
    <property type="match status" value="1"/>
</dbReference>
<dbReference type="InterPro" id="IPR036237">
    <property type="entry name" value="Xyl_isomerase-like_sf"/>
</dbReference>
<dbReference type="AlphaFoldDB" id="A0A109BAV1"/>
<evidence type="ECO:0000313" key="1">
    <source>
        <dbReference type="EMBL" id="KWT65210.1"/>
    </source>
</evidence>
<organism evidence="1 2">
    <name type="scientific">Hyphomicrobium sulfonivorans</name>
    <dbReference type="NCBI Taxonomy" id="121290"/>
    <lineage>
        <taxon>Bacteria</taxon>
        <taxon>Pseudomonadati</taxon>
        <taxon>Pseudomonadota</taxon>
        <taxon>Alphaproteobacteria</taxon>
        <taxon>Hyphomicrobiales</taxon>
        <taxon>Hyphomicrobiaceae</taxon>
        <taxon>Hyphomicrobium</taxon>
    </lineage>
</organism>
<gene>
    <name evidence="1" type="ORF">APY04_2959</name>
</gene>
<dbReference type="PATRIC" id="fig|121290.4.peg.561"/>
<accession>A0A109BAV1</accession>
<proteinExistence type="predicted"/>
<protein>
    <recommendedName>
        <fullName evidence="3">Sugar phosphate isomerase</fullName>
    </recommendedName>
</protein>
<dbReference type="EMBL" id="LMTR01000082">
    <property type="protein sequence ID" value="KWT65210.1"/>
    <property type="molecule type" value="Genomic_DNA"/>
</dbReference>
<evidence type="ECO:0008006" key="3">
    <source>
        <dbReference type="Google" id="ProtNLM"/>
    </source>
</evidence>
<comment type="caution">
    <text evidence="1">The sequence shown here is derived from an EMBL/GenBank/DDBJ whole genome shotgun (WGS) entry which is preliminary data.</text>
</comment>
<dbReference type="NCBIfam" id="NF035939">
    <property type="entry name" value="TIM_EboE"/>
    <property type="match status" value="1"/>
</dbReference>
<dbReference type="Gene3D" id="3.20.20.150">
    <property type="entry name" value="Divalent-metal-dependent TIM barrel enzymes"/>
    <property type="match status" value="1"/>
</dbReference>
<reference evidence="1 2" key="1">
    <citation type="submission" date="2015-10" db="EMBL/GenBank/DDBJ databases">
        <title>Transcriptomic analysis of a linuron degrading triple-species bacterial consortium.</title>
        <authorList>
            <person name="Albers P."/>
        </authorList>
    </citation>
    <scope>NUCLEOTIDE SEQUENCE [LARGE SCALE GENOMIC DNA]</scope>
    <source>
        <strain evidence="1 2">WDL6</strain>
    </source>
</reference>
<dbReference type="STRING" id="121290.APY04_2959"/>
<dbReference type="Proteomes" id="UP000059074">
    <property type="component" value="Unassembled WGS sequence"/>
</dbReference>
<dbReference type="OrthoDB" id="9785907at2"/>
<evidence type="ECO:0000313" key="2">
    <source>
        <dbReference type="Proteomes" id="UP000059074"/>
    </source>
</evidence>
<name>A0A109BAV1_HYPSL</name>